<accession>A0A267FSG6</accession>
<dbReference type="EMBL" id="NIVC01000838">
    <property type="protein sequence ID" value="PAA76174.1"/>
    <property type="molecule type" value="Genomic_DNA"/>
</dbReference>
<dbReference type="Proteomes" id="UP000215902">
    <property type="component" value="Unassembled WGS sequence"/>
</dbReference>
<evidence type="ECO:0000313" key="3">
    <source>
        <dbReference type="Proteomes" id="UP000215902"/>
    </source>
</evidence>
<name>A0A267FSG6_9PLAT</name>
<feature type="non-terminal residue" evidence="2">
    <location>
        <position position="1"/>
    </location>
</feature>
<dbReference type="Pfam" id="PF00581">
    <property type="entry name" value="Rhodanese"/>
    <property type="match status" value="1"/>
</dbReference>
<dbReference type="SMART" id="SM00450">
    <property type="entry name" value="RHOD"/>
    <property type="match status" value="1"/>
</dbReference>
<organism evidence="2 3">
    <name type="scientific">Macrostomum lignano</name>
    <dbReference type="NCBI Taxonomy" id="282301"/>
    <lineage>
        <taxon>Eukaryota</taxon>
        <taxon>Metazoa</taxon>
        <taxon>Spiralia</taxon>
        <taxon>Lophotrochozoa</taxon>
        <taxon>Platyhelminthes</taxon>
        <taxon>Rhabditophora</taxon>
        <taxon>Macrostomorpha</taxon>
        <taxon>Macrostomida</taxon>
        <taxon>Macrostomidae</taxon>
        <taxon>Macrostomum</taxon>
    </lineage>
</organism>
<sequence>FQTVLFGIRAKFPGVSQLATEDLAESLQAADDGAAGGSGKTLLLDSRAPEEFAVNHLPNAINVDYKDPAAALQIVREASPRRVVCYCSVGYRSSSLAQQLSAELTDSSDAAASQSPPPSVANLEGSIFKWANESRPMVDGSGRPTEFAHPYSSMWGRLLRSELWKWD</sequence>
<reference evidence="2 3" key="1">
    <citation type="submission" date="2017-06" db="EMBL/GenBank/DDBJ databases">
        <title>A platform for efficient transgenesis in Macrostomum lignano, a flatworm model organism for stem cell research.</title>
        <authorList>
            <person name="Berezikov E."/>
        </authorList>
    </citation>
    <scope>NUCLEOTIDE SEQUENCE [LARGE SCALE GENOMIC DNA]</scope>
    <source>
        <strain evidence="2">DV1</strain>
        <tissue evidence="2">Whole organism</tissue>
    </source>
</reference>
<comment type="caution">
    <text evidence="2">The sequence shown here is derived from an EMBL/GenBank/DDBJ whole genome shotgun (WGS) entry which is preliminary data.</text>
</comment>
<dbReference type="SUPFAM" id="SSF52821">
    <property type="entry name" value="Rhodanese/Cell cycle control phosphatase"/>
    <property type="match status" value="1"/>
</dbReference>
<evidence type="ECO:0000313" key="2">
    <source>
        <dbReference type="EMBL" id="PAA76174.1"/>
    </source>
</evidence>
<dbReference type="CDD" id="cd00158">
    <property type="entry name" value="RHOD"/>
    <property type="match status" value="1"/>
</dbReference>
<dbReference type="OrthoDB" id="566238at2759"/>
<dbReference type="Gene3D" id="3.40.250.10">
    <property type="entry name" value="Rhodanese-like domain"/>
    <property type="match status" value="1"/>
</dbReference>
<keyword evidence="3" id="KW-1185">Reference proteome</keyword>
<dbReference type="AlphaFoldDB" id="A0A267FSG6"/>
<dbReference type="InterPro" id="IPR036873">
    <property type="entry name" value="Rhodanese-like_dom_sf"/>
</dbReference>
<protein>
    <recommendedName>
        <fullName evidence="1">Rhodanese domain-containing protein</fullName>
    </recommendedName>
</protein>
<dbReference type="InterPro" id="IPR001763">
    <property type="entry name" value="Rhodanese-like_dom"/>
</dbReference>
<evidence type="ECO:0000259" key="1">
    <source>
        <dbReference type="PROSITE" id="PS50206"/>
    </source>
</evidence>
<feature type="domain" description="Rhodanese" evidence="1">
    <location>
        <begin position="37"/>
        <end position="139"/>
    </location>
</feature>
<gene>
    <name evidence="2" type="ORF">BOX15_Mlig025673g6</name>
</gene>
<dbReference type="PROSITE" id="PS50206">
    <property type="entry name" value="RHODANESE_3"/>
    <property type="match status" value="1"/>
</dbReference>
<proteinExistence type="predicted"/>